<dbReference type="EMBL" id="JABSTV010001251">
    <property type="protein sequence ID" value="KAH7952266.1"/>
    <property type="molecule type" value="Genomic_DNA"/>
</dbReference>
<gene>
    <name evidence="3" type="ORF">HPB52_020988</name>
</gene>
<proteinExistence type="predicted"/>
<keyword evidence="4" id="KW-1185">Reference proteome</keyword>
<dbReference type="AlphaFoldDB" id="A0A9D4SWS7"/>
<dbReference type="Proteomes" id="UP000821837">
    <property type="component" value="Chromosome 5"/>
</dbReference>
<feature type="region of interest" description="Disordered" evidence="1">
    <location>
        <begin position="232"/>
        <end position="277"/>
    </location>
</feature>
<organism evidence="3 4">
    <name type="scientific">Rhipicephalus sanguineus</name>
    <name type="common">Brown dog tick</name>
    <name type="synonym">Ixodes sanguineus</name>
    <dbReference type="NCBI Taxonomy" id="34632"/>
    <lineage>
        <taxon>Eukaryota</taxon>
        <taxon>Metazoa</taxon>
        <taxon>Ecdysozoa</taxon>
        <taxon>Arthropoda</taxon>
        <taxon>Chelicerata</taxon>
        <taxon>Arachnida</taxon>
        <taxon>Acari</taxon>
        <taxon>Parasitiformes</taxon>
        <taxon>Ixodida</taxon>
        <taxon>Ixodoidea</taxon>
        <taxon>Ixodidae</taxon>
        <taxon>Rhipicephalinae</taxon>
        <taxon>Rhipicephalus</taxon>
        <taxon>Rhipicephalus</taxon>
    </lineage>
</organism>
<feature type="compositionally biased region" description="Low complexity" evidence="1">
    <location>
        <begin position="147"/>
        <end position="156"/>
    </location>
</feature>
<evidence type="ECO:0000259" key="2">
    <source>
        <dbReference type="PROSITE" id="PS00028"/>
    </source>
</evidence>
<name>A0A9D4SWS7_RHISA</name>
<reference evidence="3" key="1">
    <citation type="journal article" date="2020" name="Cell">
        <title>Large-Scale Comparative Analyses of Tick Genomes Elucidate Their Genetic Diversity and Vector Capacities.</title>
        <authorList>
            <consortium name="Tick Genome and Microbiome Consortium (TIGMIC)"/>
            <person name="Jia N."/>
            <person name="Wang J."/>
            <person name="Shi W."/>
            <person name="Du L."/>
            <person name="Sun Y."/>
            <person name="Zhan W."/>
            <person name="Jiang J.F."/>
            <person name="Wang Q."/>
            <person name="Zhang B."/>
            <person name="Ji P."/>
            <person name="Bell-Sakyi L."/>
            <person name="Cui X.M."/>
            <person name="Yuan T.T."/>
            <person name="Jiang B.G."/>
            <person name="Yang W.F."/>
            <person name="Lam T.T."/>
            <person name="Chang Q.C."/>
            <person name="Ding S.J."/>
            <person name="Wang X.J."/>
            <person name="Zhu J.G."/>
            <person name="Ruan X.D."/>
            <person name="Zhao L."/>
            <person name="Wei J.T."/>
            <person name="Ye R.Z."/>
            <person name="Que T.C."/>
            <person name="Du C.H."/>
            <person name="Zhou Y.H."/>
            <person name="Cheng J.X."/>
            <person name="Dai P.F."/>
            <person name="Guo W.B."/>
            <person name="Han X.H."/>
            <person name="Huang E.J."/>
            <person name="Li L.F."/>
            <person name="Wei W."/>
            <person name="Gao Y.C."/>
            <person name="Liu J.Z."/>
            <person name="Shao H.Z."/>
            <person name="Wang X."/>
            <person name="Wang C.C."/>
            <person name="Yang T.C."/>
            <person name="Huo Q.B."/>
            <person name="Li W."/>
            <person name="Chen H.Y."/>
            <person name="Chen S.E."/>
            <person name="Zhou L.G."/>
            <person name="Ni X.B."/>
            <person name="Tian J.H."/>
            <person name="Sheng Y."/>
            <person name="Liu T."/>
            <person name="Pan Y.S."/>
            <person name="Xia L.Y."/>
            <person name="Li J."/>
            <person name="Zhao F."/>
            <person name="Cao W.C."/>
        </authorList>
    </citation>
    <scope>NUCLEOTIDE SEQUENCE</scope>
    <source>
        <strain evidence="3">Rsan-2018</strain>
    </source>
</reference>
<dbReference type="PROSITE" id="PS00028">
    <property type="entry name" value="ZINC_FINGER_C2H2_1"/>
    <property type="match status" value="1"/>
</dbReference>
<evidence type="ECO:0000313" key="3">
    <source>
        <dbReference type="EMBL" id="KAH7952266.1"/>
    </source>
</evidence>
<feature type="domain" description="C2H2-type" evidence="2">
    <location>
        <begin position="208"/>
        <end position="229"/>
    </location>
</feature>
<reference evidence="3" key="2">
    <citation type="submission" date="2021-09" db="EMBL/GenBank/DDBJ databases">
        <authorList>
            <person name="Jia N."/>
            <person name="Wang J."/>
            <person name="Shi W."/>
            <person name="Du L."/>
            <person name="Sun Y."/>
            <person name="Zhan W."/>
            <person name="Jiang J."/>
            <person name="Wang Q."/>
            <person name="Zhang B."/>
            <person name="Ji P."/>
            <person name="Sakyi L.B."/>
            <person name="Cui X."/>
            <person name="Yuan T."/>
            <person name="Jiang B."/>
            <person name="Yang W."/>
            <person name="Lam T.T.-Y."/>
            <person name="Chang Q."/>
            <person name="Ding S."/>
            <person name="Wang X."/>
            <person name="Zhu J."/>
            <person name="Ruan X."/>
            <person name="Zhao L."/>
            <person name="Wei J."/>
            <person name="Que T."/>
            <person name="Du C."/>
            <person name="Cheng J."/>
            <person name="Dai P."/>
            <person name="Han X."/>
            <person name="Huang E."/>
            <person name="Gao Y."/>
            <person name="Liu J."/>
            <person name="Shao H."/>
            <person name="Ye R."/>
            <person name="Li L."/>
            <person name="Wei W."/>
            <person name="Wang X."/>
            <person name="Wang C."/>
            <person name="Huo Q."/>
            <person name="Li W."/>
            <person name="Guo W."/>
            <person name="Chen H."/>
            <person name="Chen S."/>
            <person name="Zhou L."/>
            <person name="Zhou L."/>
            <person name="Ni X."/>
            <person name="Tian J."/>
            <person name="Zhou Y."/>
            <person name="Sheng Y."/>
            <person name="Liu T."/>
            <person name="Pan Y."/>
            <person name="Xia L."/>
            <person name="Li J."/>
            <person name="Zhao F."/>
            <person name="Cao W."/>
        </authorList>
    </citation>
    <scope>NUCLEOTIDE SEQUENCE</scope>
    <source>
        <strain evidence="3">Rsan-2018</strain>
        <tissue evidence="3">Larvae</tissue>
    </source>
</reference>
<feature type="compositionally biased region" description="Low complexity" evidence="1">
    <location>
        <begin position="241"/>
        <end position="252"/>
    </location>
</feature>
<sequence>MNSLNNDGNVYVNTNNGVVLSSGRLQWFVPKRFNRISANARRGKATPNFVMRRTDHMTLIYRIRYAPQTRASGVAKDIFAADHYERNRGHYLQMGKQLAEMLLAAQNPKQHCPSWQSEMGVVVDITGGYQTQGFETQSDTPRPREPPATSSAASAKRSAENGADKRSSKDDVHEGGKRQTDVRSSKTPSAARGKRPAESGVHKRSFACRLCSTILTSRRSLKDHVYLAHKHWRRQTRSRASETTTTGSSATAPLTEGAPEPGTSAAPLVIADSDPEV</sequence>
<evidence type="ECO:0000313" key="4">
    <source>
        <dbReference type="Proteomes" id="UP000821837"/>
    </source>
</evidence>
<feature type="region of interest" description="Disordered" evidence="1">
    <location>
        <begin position="131"/>
        <end position="201"/>
    </location>
</feature>
<dbReference type="InterPro" id="IPR013087">
    <property type="entry name" value="Znf_C2H2_type"/>
</dbReference>
<dbReference type="VEuPathDB" id="VectorBase:RSAN_054251"/>
<protein>
    <recommendedName>
        <fullName evidence="2">C2H2-type domain-containing protein</fullName>
    </recommendedName>
</protein>
<feature type="compositionally biased region" description="Basic and acidic residues" evidence="1">
    <location>
        <begin position="157"/>
        <end position="184"/>
    </location>
</feature>
<comment type="caution">
    <text evidence="3">The sequence shown here is derived from an EMBL/GenBank/DDBJ whole genome shotgun (WGS) entry which is preliminary data.</text>
</comment>
<accession>A0A9D4SWS7</accession>
<evidence type="ECO:0000256" key="1">
    <source>
        <dbReference type="SAM" id="MobiDB-lite"/>
    </source>
</evidence>